<evidence type="ECO:0000313" key="14">
    <source>
        <dbReference type="EMBL" id="ALO76947.1"/>
    </source>
</evidence>
<keyword evidence="11 13" id="KW-0472">Membrane</keyword>
<evidence type="ECO:0000256" key="12">
    <source>
        <dbReference type="RuleBase" id="RU003661"/>
    </source>
</evidence>
<keyword evidence="8 13" id="KW-1133">Transmembrane helix</keyword>
<evidence type="ECO:0000256" key="11">
    <source>
        <dbReference type="ARBA" id="ARBA00023136"/>
    </source>
</evidence>
<sequence length="51" mass="6423">MPQMMPLNWLSLMIFFIYLYLLFNTLIYYNFLYSPKTSTIKKITLKYTWKW</sequence>
<comment type="subunit">
    <text evidence="3">F-type ATPases have 2 components, CF(1) - the catalytic core - and CF(0) - the membrane proton channel.</text>
</comment>
<keyword evidence="4 12" id="KW-0813">Transport</keyword>
<name>A0A0S2MQF2_9CUCU</name>
<dbReference type="GO" id="GO:0031966">
    <property type="term" value="C:mitochondrial membrane"/>
    <property type="evidence" value="ECO:0007669"/>
    <property type="project" value="UniProtKB-SubCell"/>
</dbReference>
<accession>A0A0S2MQF2</accession>
<feature type="transmembrane region" description="Helical" evidence="13">
    <location>
        <begin position="12"/>
        <end position="32"/>
    </location>
</feature>
<evidence type="ECO:0000256" key="6">
    <source>
        <dbReference type="ARBA" id="ARBA00022692"/>
    </source>
</evidence>
<evidence type="ECO:0000256" key="10">
    <source>
        <dbReference type="ARBA" id="ARBA00023128"/>
    </source>
</evidence>
<keyword evidence="7 12" id="KW-0375">Hydrogen ion transport</keyword>
<evidence type="ECO:0000256" key="8">
    <source>
        <dbReference type="ARBA" id="ARBA00022989"/>
    </source>
</evidence>
<evidence type="ECO:0000256" key="5">
    <source>
        <dbReference type="ARBA" id="ARBA00022547"/>
    </source>
</evidence>
<dbReference type="Pfam" id="PF00895">
    <property type="entry name" value="ATP-synt_8"/>
    <property type="match status" value="1"/>
</dbReference>
<dbReference type="InterPro" id="IPR001421">
    <property type="entry name" value="ATP8_metazoa"/>
</dbReference>
<comment type="subcellular location">
    <subcellularLocation>
        <location evidence="1 12">Mitochondrion membrane</location>
        <topology evidence="1 12">Single-pass membrane protein</topology>
    </subcellularLocation>
</comment>
<reference evidence="14" key="1">
    <citation type="submission" date="2012-06" db="EMBL/GenBank/DDBJ databases">
        <title>Mitogenomics of the Coleoptera under dense taxon sampling.</title>
        <authorList>
            <person name="Timmermans M.J.T.N."/>
            <person name="Lim J."/>
            <person name="Dodsworth S."/>
            <person name="Haran J."/>
            <person name="Ahrens D."/>
            <person name="Bocak L."/>
            <person name="London A."/>
            <person name="Culverwell L."/>
            <person name="Vogler A.P."/>
        </authorList>
    </citation>
    <scope>NUCLEOTIDE SEQUENCE</scope>
</reference>
<organism evidence="14">
    <name type="scientific">Fleutiauxia armata</name>
    <dbReference type="NCBI Taxonomy" id="1205662"/>
    <lineage>
        <taxon>Eukaryota</taxon>
        <taxon>Metazoa</taxon>
        <taxon>Ecdysozoa</taxon>
        <taxon>Arthropoda</taxon>
        <taxon>Hexapoda</taxon>
        <taxon>Insecta</taxon>
        <taxon>Pterygota</taxon>
        <taxon>Neoptera</taxon>
        <taxon>Endopterygota</taxon>
        <taxon>Coleoptera</taxon>
        <taxon>Polyphaga</taxon>
        <taxon>Cucujiformia</taxon>
        <taxon>Chrysomeloidea</taxon>
        <taxon>Chrysomelidae</taxon>
        <taxon>Galerucinae</taxon>
        <taxon>Fleutiauxia</taxon>
    </lineage>
</organism>
<evidence type="ECO:0000256" key="3">
    <source>
        <dbReference type="ARBA" id="ARBA00011291"/>
    </source>
</evidence>
<keyword evidence="9 12" id="KW-0406">Ion transport</keyword>
<dbReference type="GO" id="GO:0045259">
    <property type="term" value="C:proton-transporting ATP synthase complex"/>
    <property type="evidence" value="ECO:0007669"/>
    <property type="project" value="UniProtKB-KW"/>
</dbReference>
<gene>
    <name evidence="14" type="primary">atp8</name>
</gene>
<dbReference type="GO" id="GO:0015986">
    <property type="term" value="P:proton motive force-driven ATP synthesis"/>
    <property type="evidence" value="ECO:0007669"/>
    <property type="project" value="InterPro"/>
</dbReference>
<comment type="similarity">
    <text evidence="2 12">Belongs to the ATPase protein 8 family.</text>
</comment>
<geneLocation type="mitochondrion" evidence="14"/>
<evidence type="ECO:0000256" key="7">
    <source>
        <dbReference type="ARBA" id="ARBA00022781"/>
    </source>
</evidence>
<evidence type="ECO:0000256" key="13">
    <source>
        <dbReference type="SAM" id="Phobius"/>
    </source>
</evidence>
<keyword evidence="5 12" id="KW-0138">CF(0)</keyword>
<evidence type="ECO:0000256" key="1">
    <source>
        <dbReference type="ARBA" id="ARBA00004304"/>
    </source>
</evidence>
<dbReference type="AlphaFoldDB" id="A0A0S2MQF2"/>
<evidence type="ECO:0000256" key="2">
    <source>
        <dbReference type="ARBA" id="ARBA00008892"/>
    </source>
</evidence>
<evidence type="ECO:0000256" key="4">
    <source>
        <dbReference type="ARBA" id="ARBA00022448"/>
    </source>
</evidence>
<protein>
    <recommendedName>
        <fullName evidence="12">ATP synthase complex subunit 8</fullName>
    </recommendedName>
</protein>
<evidence type="ECO:0000256" key="9">
    <source>
        <dbReference type="ARBA" id="ARBA00023065"/>
    </source>
</evidence>
<keyword evidence="10 12" id="KW-0496">Mitochondrion</keyword>
<keyword evidence="6 12" id="KW-0812">Transmembrane</keyword>
<dbReference type="GO" id="GO:0015078">
    <property type="term" value="F:proton transmembrane transporter activity"/>
    <property type="evidence" value="ECO:0007669"/>
    <property type="project" value="InterPro"/>
</dbReference>
<proteinExistence type="inferred from homology"/>
<dbReference type="EMBL" id="JX412797">
    <property type="protein sequence ID" value="ALO76947.1"/>
    <property type="molecule type" value="Genomic_DNA"/>
</dbReference>